<protein>
    <submittedName>
        <fullName evidence="10">Protein dead ringer isoform X1</fullName>
    </submittedName>
</protein>
<dbReference type="OrthoDB" id="10044343at2759"/>
<evidence type="ECO:0000256" key="3">
    <source>
        <dbReference type="ARBA" id="ARBA00023125"/>
    </source>
</evidence>
<feature type="compositionally biased region" description="Pro residues" evidence="6">
    <location>
        <begin position="512"/>
        <end position="521"/>
    </location>
</feature>
<feature type="domain" description="ARID" evidence="7">
    <location>
        <begin position="201"/>
        <end position="293"/>
    </location>
</feature>
<keyword evidence="3" id="KW-0238">DNA-binding</keyword>
<feature type="region of interest" description="Disordered" evidence="6">
    <location>
        <begin position="155"/>
        <end position="179"/>
    </location>
</feature>
<feature type="compositionally biased region" description="Low complexity" evidence="6">
    <location>
        <begin position="54"/>
        <end position="66"/>
    </location>
</feature>
<feature type="region of interest" description="Disordered" evidence="6">
    <location>
        <begin position="482"/>
        <end position="545"/>
    </location>
</feature>
<dbReference type="OMA" id="MNHAINH"/>
<dbReference type="RefSeq" id="XP_026492941.1">
    <property type="nucleotide sequence ID" value="XM_026637156.2"/>
</dbReference>
<evidence type="ECO:0000256" key="6">
    <source>
        <dbReference type="SAM" id="MobiDB-lite"/>
    </source>
</evidence>
<feature type="compositionally biased region" description="Low complexity" evidence="6">
    <location>
        <begin position="167"/>
        <end position="179"/>
    </location>
</feature>
<dbReference type="SMART" id="SM00501">
    <property type="entry name" value="BRIGHT"/>
    <property type="match status" value="1"/>
</dbReference>
<dbReference type="GO" id="GO:0003677">
    <property type="term" value="F:DNA binding"/>
    <property type="evidence" value="ECO:0007669"/>
    <property type="project" value="UniProtKB-KW"/>
</dbReference>
<evidence type="ECO:0000256" key="1">
    <source>
        <dbReference type="ARBA" id="ARBA00004123"/>
    </source>
</evidence>
<dbReference type="Proteomes" id="UP001652626">
    <property type="component" value="Chromosome 18"/>
</dbReference>
<dbReference type="InterPro" id="IPR023334">
    <property type="entry name" value="REKLES_domain"/>
</dbReference>
<gene>
    <name evidence="10" type="primary">LOC113398418</name>
</gene>
<dbReference type="InterPro" id="IPR036431">
    <property type="entry name" value="ARID_dom_sf"/>
</dbReference>
<keyword evidence="2" id="KW-0805">Transcription regulation</keyword>
<feature type="domain" description="REKLES" evidence="8">
    <location>
        <begin position="490"/>
        <end position="584"/>
    </location>
</feature>
<organism evidence="9 10">
    <name type="scientific">Vanessa tameamea</name>
    <name type="common">Kamehameha butterfly</name>
    <dbReference type="NCBI Taxonomy" id="334116"/>
    <lineage>
        <taxon>Eukaryota</taxon>
        <taxon>Metazoa</taxon>
        <taxon>Ecdysozoa</taxon>
        <taxon>Arthropoda</taxon>
        <taxon>Hexapoda</taxon>
        <taxon>Insecta</taxon>
        <taxon>Pterygota</taxon>
        <taxon>Neoptera</taxon>
        <taxon>Endopterygota</taxon>
        <taxon>Lepidoptera</taxon>
        <taxon>Glossata</taxon>
        <taxon>Ditrysia</taxon>
        <taxon>Papilionoidea</taxon>
        <taxon>Nymphalidae</taxon>
        <taxon>Nymphalinae</taxon>
        <taxon>Vanessa</taxon>
    </lineage>
</organism>
<evidence type="ECO:0000259" key="7">
    <source>
        <dbReference type="PROSITE" id="PS51011"/>
    </source>
</evidence>
<evidence type="ECO:0000256" key="2">
    <source>
        <dbReference type="ARBA" id="ARBA00023015"/>
    </source>
</evidence>
<dbReference type="AlphaFoldDB" id="A0A8B8I9Q6"/>
<comment type="subcellular location">
    <subcellularLocation>
        <location evidence="1">Nucleus</location>
    </subcellularLocation>
</comment>
<keyword evidence="9" id="KW-1185">Reference proteome</keyword>
<dbReference type="Gene3D" id="1.10.150.60">
    <property type="entry name" value="ARID DNA-binding domain"/>
    <property type="match status" value="1"/>
</dbReference>
<proteinExistence type="predicted"/>
<dbReference type="InterPro" id="IPR045147">
    <property type="entry name" value="ARI3A/B/C"/>
</dbReference>
<keyword evidence="4" id="KW-0804">Transcription</keyword>
<evidence type="ECO:0000256" key="5">
    <source>
        <dbReference type="ARBA" id="ARBA00023242"/>
    </source>
</evidence>
<feature type="compositionally biased region" description="Polar residues" evidence="6">
    <location>
        <begin position="483"/>
        <end position="492"/>
    </location>
</feature>
<dbReference type="Pfam" id="PF01388">
    <property type="entry name" value="ARID"/>
    <property type="match status" value="1"/>
</dbReference>
<dbReference type="PANTHER" id="PTHR15348:SF0">
    <property type="entry name" value="PROTEIN DEAD RINGER"/>
    <property type="match status" value="1"/>
</dbReference>
<name>A0A8B8I9Q6_VANTA</name>
<dbReference type="FunFam" id="1.10.150.60:FF:000007">
    <property type="entry name" value="AT-rich interactive domain-containing protein 3C"/>
    <property type="match status" value="1"/>
</dbReference>
<evidence type="ECO:0000313" key="9">
    <source>
        <dbReference type="Proteomes" id="UP001652626"/>
    </source>
</evidence>
<dbReference type="SMART" id="SM01014">
    <property type="entry name" value="ARID"/>
    <property type="match status" value="1"/>
</dbReference>
<dbReference type="GeneID" id="113398418"/>
<feature type="region of interest" description="Disordered" evidence="6">
    <location>
        <begin position="26"/>
        <end position="82"/>
    </location>
</feature>
<dbReference type="PROSITE" id="PS51011">
    <property type="entry name" value="ARID"/>
    <property type="match status" value="1"/>
</dbReference>
<evidence type="ECO:0000256" key="4">
    <source>
        <dbReference type="ARBA" id="ARBA00023163"/>
    </source>
</evidence>
<reference evidence="10" key="1">
    <citation type="submission" date="2025-08" db="UniProtKB">
        <authorList>
            <consortium name="RefSeq"/>
        </authorList>
    </citation>
    <scope>IDENTIFICATION</scope>
    <source>
        <tissue evidence="10">Whole body</tissue>
    </source>
</reference>
<keyword evidence="5" id="KW-0539">Nucleus</keyword>
<dbReference type="PANTHER" id="PTHR15348">
    <property type="entry name" value="AT-RICH INTERACTIVE DOMAIN-CONTAINING PROTEIN ARID DOMAIN- CONTAINING PROTEIN DEAD RINGER PROTEIN B-CELL REGULATOR OF IGH TRANSCRIPTION BRIGHT"/>
    <property type="match status" value="1"/>
</dbReference>
<evidence type="ECO:0000259" key="8">
    <source>
        <dbReference type="PROSITE" id="PS51486"/>
    </source>
</evidence>
<dbReference type="SUPFAM" id="SSF46774">
    <property type="entry name" value="ARID-like"/>
    <property type="match status" value="1"/>
</dbReference>
<dbReference type="GO" id="GO:0005634">
    <property type="term" value="C:nucleus"/>
    <property type="evidence" value="ECO:0007669"/>
    <property type="project" value="UniProtKB-SubCell"/>
</dbReference>
<evidence type="ECO:0000313" key="10">
    <source>
        <dbReference type="RefSeq" id="XP_026492941.1"/>
    </source>
</evidence>
<dbReference type="GO" id="GO:0006357">
    <property type="term" value="P:regulation of transcription by RNA polymerase II"/>
    <property type="evidence" value="ECO:0007669"/>
    <property type="project" value="InterPro"/>
</dbReference>
<sequence>MADADRDSDLGDDSPVIWNCGITLKKESARSEGDSSGDQSCDSSDEGVGRDVPANHQPQHQPMHQPHQPHHNMSHHGSLGHQINNHQINHTHQRNSPRPLERELKVRDDFESLKTSLHPHLSSLASLAQGAPLSTPSSVFALAGGGGNFPYAPPAFLAPAPPPPAQPAGSASSSSSEGSAAGWSFEEQYKQVRQLYEISDEPQRKEFLDDLFSFMQKRGTPINRLPIMAKSVLDLYELYNLVIARGGLVEVINKKLWQEIIKGLRLPSSITSAAFTLRTQYMKYLYDYECEKKNLSTRSELDAAIEGNKREGRRASGQYDAQAALAMPQLNRVPASLAQLTQHMQPLSLSLGGGVAGVPRLPPLPPHAPHISQHDIEFRVREYMKMIQQQRDLIRNGSESPPNAPMVSPRDAALSAIDVSRLTLWSLYNNNNNSPQPDLEPQRCETFEKTLFNNQVLGNDFLLGQILKQRCRPTTDRCEALNLSESPNSSLTGIKREACRSPPPAAKRRTPRPPSPAPPASTSPQLTPPRSHAHHNGNSNGVHGAAFKITTRGDSTTGDQQLVVSIELNGVTYEGVLFPSQNGNGQNGHRQMVS</sequence>
<dbReference type="CTD" id="56729"/>
<dbReference type="InterPro" id="IPR001606">
    <property type="entry name" value="ARID_dom"/>
</dbReference>
<accession>A0A8B8I9Q6</accession>
<dbReference type="PROSITE" id="PS51486">
    <property type="entry name" value="REKLES"/>
    <property type="match status" value="1"/>
</dbReference>